<evidence type="ECO:0000313" key="1">
    <source>
        <dbReference type="EMBL" id="SKB94349.1"/>
    </source>
</evidence>
<gene>
    <name evidence="1" type="ORF">SAMN06295937_103319</name>
</gene>
<protein>
    <submittedName>
        <fullName evidence="1">Uncharacterized protein</fullName>
    </submittedName>
</protein>
<sequence>MNIRDVLRRLGKPRGDFGLLTFKFRHPCFHSRLIQAVLNRRHDAGNGLVDLRQCALVGIGLDTLLAVLAIDVRGIGLHGSLDLVGRYQPVSNARQRAAFKIGAPDRPIVRAGTATMMTDAAIAVADDDRIGAATGAAFEEARE</sequence>
<reference evidence="2" key="1">
    <citation type="submission" date="2017-02" db="EMBL/GenBank/DDBJ databases">
        <authorList>
            <person name="Varghese N."/>
            <person name="Submissions S."/>
        </authorList>
    </citation>
    <scope>NUCLEOTIDE SEQUENCE [LARGE SCALE GENOMIC DNA]</scope>
    <source>
        <strain evidence="2">R11H</strain>
    </source>
</reference>
<accession>A0A1T5FDT4</accession>
<proteinExistence type="predicted"/>
<dbReference type="AlphaFoldDB" id="A0A1T5FDT4"/>
<dbReference type="EMBL" id="FUYP01000033">
    <property type="protein sequence ID" value="SKB94349.1"/>
    <property type="molecule type" value="Genomic_DNA"/>
</dbReference>
<name>A0A1T5FDT4_9SPHN</name>
<evidence type="ECO:0000313" key="2">
    <source>
        <dbReference type="Proteomes" id="UP000190044"/>
    </source>
</evidence>
<keyword evidence="2" id="KW-1185">Reference proteome</keyword>
<dbReference type="Proteomes" id="UP000190044">
    <property type="component" value="Unassembled WGS sequence"/>
</dbReference>
<organism evidence="1 2">
    <name type="scientific">Sphingopyxis flava</name>
    <dbReference type="NCBI Taxonomy" id="1507287"/>
    <lineage>
        <taxon>Bacteria</taxon>
        <taxon>Pseudomonadati</taxon>
        <taxon>Pseudomonadota</taxon>
        <taxon>Alphaproteobacteria</taxon>
        <taxon>Sphingomonadales</taxon>
        <taxon>Sphingomonadaceae</taxon>
        <taxon>Sphingopyxis</taxon>
    </lineage>
</organism>